<keyword evidence="1" id="KW-0472">Membrane</keyword>
<name>A0A1Y1XBF6_9FUNG</name>
<gene>
    <name evidence="2" type="ORF">BCR32DRAFT_243685</name>
</gene>
<evidence type="ECO:0000256" key="1">
    <source>
        <dbReference type="SAM" id="Phobius"/>
    </source>
</evidence>
<reference evidence="2 3" key="2">
    <citation type="submission" date="2016-08" db="EMBL/GenBank/DDBJ databases">
        <title>Pervasive Adenine N6-methylation of Active Genes in Fungi.</title>
        <authorList>
            <consortium name="DOE Joint Genome Institute"/>
            <person name="Mondo S.J."/>
            <person name="Dannebaum R.O."/>
            <person name="Kuo R.C."/>
            <person name="Labutti K."/>
            <person name="Haridas S."/>
            <person name="Kuo A."/>
            <person name="Salamov A."/>
            <person name="Ahrendt S.R."/>
            <person name="Lipzen A."/>
            <person name="Sullivan W."/>
            <person name="Andreopoulos W.B."/>
            <person name="Clum A."/>
            <person name="Lindquist E."/>
            <person name="Daum C."/>
            <person name="Ramamoorthy G.K."/>
            <person name="Gryganskyi A."/>
            <person name="Culley D."/>
            <person name="Magnuson J.K."/>
            <person name="James T.Y."/>
            <person name="O'Malley M.A."/>
            <person name="Stajich J.E."/>
            <person name="Spatafora J.W."/>
            <person name="Visel A."/>
            <person name="Grigoriev I.V."/>
        </authorList>
    </citation>
    <scope>NUCLEOTIDE SEQUENCE [LARGE SCALE GENOMIC DNA]</scope>
    <source>
        <strain evidence="2 3">S4</strain>
    </source>
</reference>
<organism evidence="2 3">
    <name type="scientific">Anaeromyces robustus</name>
    <dbReference type="NCBI Taxonomy" id="1754192"/>
    <lineage>
        <taxon>Eukaryota</taxon>
        <taxon>Fungi</taxon>
        <taxon>Fungi incertae sedis</taxon>
        <taxon>Chytridiomycota</taxon>
        <taxon>Chytridiomycota incertae sedis</taxon>
        <taxon>Neocallimastigomycetes</taxon>
        <taxon>Neocallimastigales</taxon>
        <taxon>Neocallimastigaceae</taxon>
        <taxon>Anaeromyces</taxon>
    </lineage>
</organism>
<proteinExistence type="predicted"/>
<feature type="transmembrane region" description="Helical" evidence="1">
    <location>
        <begin position="65"/>
        <end position="83"/>
    </location>
</feature>
<evidence type="ECO:0000313" key="2">
    <source>
        <dbReference type="EMBL" id="ORX83063.1"/>
    </source>
</evidence>
<dbReference type="AlphaFoldDB" id="A0A1Y1XBF6"/>
<comment type="caution">
    <text evidence="2">The sequence shown here is derived from an EMBL/GenBank/DDBJ whole genome shotgun (WGS) entry which is preliminary data.</text>
</comment>
<dbReference type="Proteomes" id="UP000193944">
    <property type="component" value="Unassembled WGS sequence"/>
</dbReference>
<accession>A0A1Y1XBF6</accession>
<reference evidence="2 3" key="1">
    <citation type="submission" date="2016-08" db="EMBL/GenBank/DDBJ databases">
        <title>A Parts List for Fungal Cellulosomes Revealed by Comparative Genomics.</title>
        <authorList>
            <consortium name="DOE Joint Genome Institute"/>
            <person name="Haitjema C.H."/>
            <person name="Gilmore S.P."/>
            <person name="Henske J.K."/>
            <person name="Solomon K.V."/>
            <person name="De Groot R."/>
            <person name="Kuo A."/>
            <person name="Mondo S.J."/>
            <person name="Salamov A.A."/>
            <person name="Labutti K."/>
            <person name="Zhao Z."/>
            <person name="Chiniquy J."/>
            <person name="Barry K."/>
            <person name="Brewer H.M."/>
            <person name="Purvine S.O."/>
            <person name="Wright A.T."/>
            <person name="Boxma B."/>
            <person name="Van Alen T."/>
            <person name="Hackstein J.H."/>
            <person name="Baker S.E."/>
            <person name="Grigoriev I.V."/>
            <person name="O'Malley M.A."/>
        </authorList>
    </citation>
    <scope>NUCLEOTIDE SEQUENCE [LARGE SCALE GENOMIC DNA]</scope>
    <source>
        <strain evidence="2 3">S4</strain>
    </source>
</reference>
<sequence length="138" mass="15981">MVLISFGLFYNNASIISLNGILNFSIILTNINKILSFGRYILHGILLLLLFLICKKIISSSSSKIYHYYSILITTTYTIIDIIQRLYTVLEIVKTSVIYRYTSSNKTSPQIFKNQVKYYINKVKQNTFVAYILIYVNP</sequence>
<keyword evidence="1" id="KW-0812">Transmembrane</keyword>
<keyword evidence="1" id="KW-1133">Transmembrane helix</keyword>
<dbReference type="EMBL" id="MCFG01000081">
    <property type="protein sequence ID" value="ORX83063.1"/>
    <property type="molecule type" value="Genomic_DNA"/>
</dbReference>
<feature type="transmembrane region" description="Helical" evidence="1">
    <location>
        <begin position="40"/>
        <end position="59"/>
    </location>
</feature>
<evidence type="ECO:0000313" key="3">
    <source>
        <dbReference type="Proteomes" id="UP000193944"/>
    </source>
</evidence>
<feature type="transmembrane region" description="Helical" evidence="1">
    <location>
        <begin position="6"/>
        <end position="28"/>
    </location>
</feature>
<keyword evidence="3" id="KW-1185">Reference proteome</keyword>
<protein>
    <submittedName>
        <fullName evidence="2">Uncharacterized protein</fullName>
    </submittedName>
</protein>